<organism evidence="1 2">
    <name type="scientific">Schizopora paradoxa</name>
    <dbReference type="NCBI Taxonomy" id="27342"/>
    <lineage>
        <taxon>Eukaryota</taxon>
        <taxon>Fungi</taxon>
        <taxon>Dikarya</taxon>
        <taxon>Basidiomycota</taxon>
        <taxon>Agaricomycotina</taxon>
        <taxon>Agaricomycetes</taxon>
        <taxon>Hymenochaetales</taxon>
        <taxon>Schizoporaceae</taxon>
        <taxon>Schizopora</taxon>
    </lineage>
</organism>
<evidence type="ECO:0000313" key="1">
    <source>
        <dbReference type="EMBL" id="KLO08190.1"/>
    </source>
</evidence>
<evidence type="ECO:0000313" key="2">
    <source>
        <dbReference type="Proteomes" id="UP000053477"/>
    </source>
</evidence>
<reference evidence="1 2" key="1">
    <citation type="submission" date="2015-04" db="EMBL/GenBank/DDBJ databases">
        <title>Complete genome sequence of Schizopora paradoxa KUC8140, a cosmopolitan wood degrader in East Asia.</title>
        <authorList>
            <consortium name="DOE Joint Genome Institute"/>
            <person name="Min B."/>
            <person name="Park H."/>
            <person name="Jang Y."/>
            <person name="Kim J.-J."/>
            <person name="Kim K.H."/>
            <person name="Pangilinan J."/>
            <person name="Lipzen A."/>
            <person name="Riley R."/>
            <person name="Grigoriev I.V."/>
            <person name="Spatafora J.W."/>
            <person name="Choi I.-G."/>
        </authorList>
    </citation>
    <scope>NUCLEOTIDE SEQUENCE [LARGE SCALE GENOMIC DNA]</scope>
    <source>
        <strain evidence="1 2">KUC8140</strain>
    </source>
</reference>
<protein>
    <submittedName>
        <fullName evidence="1">Uncharacterized protein</fullName>
    </submittedName>
</protein>
<accession>A0A0H2R8J5</accession>
<dbReference type="Proteomes" id="UP000053477">
    <property type="component" value="Unassembled WGS sequence"/>
</dbReference>
<name>A0A0H2R8J5_9AGAM</name>
<proteinExistence type="predicted"/>
<keyword evidence="2" id="KW-1185">Reference proteome</keyword>
<dbReference type="InParanoid" id="A0A0H2R8J5"/>
<gene>
    <name evidence="1" type="ORF">SCHPADRAFT_617001</name>
</gene>
<dbReference type="AlphaFoldDB" id="A0A0H2R8J5"/>
<sequence length="232" mass="26568">MSSTPHRPSWRTATRHFLVRHLLPCIPTPTPTPTAFSEKNLSPLLFDGAGRLVRLAHGQRAITNHWQTTRSLDTECDPNVAEQNHLSTFDTRRRGKQTKIKTDSISLRSSSRRRSVSRCRWIGYPIRSKLHRISAQGSLNPSRWGRCTCHGILWIRRERKSQSTLSKPHLSHQEDYHQHRTRRTFFSSKAFGSPPHFSPSAKILPGDPSITVQLLDPPSYIRPTSEIKRALC</sequence>
<dbReference type="EMBL" id="KQ086102">
    <property type="protein sequence ID" value="KLO08190.1"/>
    <property type="molecule type" value="Genomic_DNA"/>
</dbReference>